<evidence type="ECO:0000313" key="1">
    <source>
        <dbReference type="EMBL" id="PWA11895.1"/>
    </source>
</evidence>
<organism evidence="1 2">
    <name type="scientific">Pueribacillus theae</name>
    <dbReference type="NCBI Taxonomy" id="2171751"/>
    <lineage>
        <taxon>Bacteria</taxon>
        <taxon>Bacillati</taxon>
        <taxon>Bacillota</taxon>
        <taxon>Bacilli</taxon>
        <taxon>Bacillales</taxon>
        <taxon>Bacillaceae</taxon>
        <taxon>Pueribacillus</taxon>
    </lineage>
</organism>
<proteinExistence type="predicted"/>
<protein>
    <submittedName>
        <fullName evidence="1">Uncharacterized protein</fullName>
    </submittedName>
</protein>
<keyword evidence="2" id="KW-1185">Reference proteome</keyword>
<dbReference type="Proteomes" id="UP000245998">
    <property type="component" value="Unassembled WGS sequence"/>
</dbReference>
<name>A0A2U1K3S0_9BACI</name>
<reference evidence="1 2" key="1">
    <citation type="submission" date="2018-04" db="EMBL/GenBank/DDBJ databases">
        <title>Camelliibacillus theae gen. nov., sp. nov., isolated from Pu'er tea.</title>
        <authorList>
            <person name="Niu L."/>
        </authorList>
    </citation>
    <scope>NUCLEOTIDE SEQUENCE [LARGE SCALE GENOMIC DNA]</scope>
    <source>
        <strain evidence="1 2">T8</strain>
    </source>
</reference>
<evidence type="ECO:0000313" key="2">
    <source>
        <dbReference type="Proteomes" id="UP000245998"/>
    </source>
</evidence>
<sequence length="70" mass="7913">MINRKAEAARSALKRKCSSEEGVVFTPAEEEILSRSKPQKLDNRKAEAARSAPKRKVLANYVFPCYNVFL</sequence>
<accession>A0A2U1K3S0</accession>
<dbReference type="EMBL" id="QCZG01000015">
    <property type="protein sequence ID" value="PWA11895.1"/>
    <property type="molecule type" value="Genomic_DNA"/>
</dbReference>
<comment type="caution">
    <text evidence="1">The sequence shown here is derived from an EMBL/GenBank/DDBJ whole genome shotgun (WGS) entry which is preliminary data.</text>
</comment>
<dbReference type="AlphaFoldDB" id="A0A2U1K3S0"/>
<gene>
    <name evidence="1" type="ORF">DCC39_08905</name>
</gene>